<feature type="compositionally biased region" description="Polar residues" evidence="1">
    <location>
        <begin position="1"/>
        <end position="12"/>
    </location>
</feature>
<sequence>MWQSPSKAQGSASRGEASVARNDATWGWVDRDKDLVNVGGKLDQQERGIIGGAALLPVDLSRVQDEWKKRRWHKKRLFSGLEPSD</sequence>
<accession>A0A165XLX8</accession>
<feature type="region of interest" description="Disordered" evidence="1">
    <location>
        <begin position="1"/>
        <end position="20"/>
    </location>
</feature>
<dbReference type="Proteomes" id="UP000076798">
    <property type="component" value="Unassembled WGS sequence"/>
</dbReference>
<name>A0A165XLX8_9AGAM</name>
<evidence type="ECO:0000313" key="3">
    <source>
        <dbReference type="Proteomes" id="UP000076798"/>
    </source>
</evidence>
<dbReference type="AlphaFoldDB" id="A0A165XLX8"/>
<evidence type="ECO:0000313" key="2">
    <source>
        <dbReference type="EMBL" id="KZT32330.1"/>
    </source>
</evidence>
<protein>
    <submittedName>
        <fullName evidence="2">Uncharacterized protein</fullName>
    </submittedName>
</protein>
<proteinExistence type="predicted"/>
<evidence type="ECO:0000256" key="1">
    <source>
        <dbReference type="SAM" id="MobiDB-lite"/>
    </source>
</evidence>
<reference evidence="2 3" key="1">
    <citation type="journal article" date="2016" name="Mol. Biol. Evol.">
        <title>Comparative Genomics of Early-Diverging Mushroom-Forming Fungi Provides Insights into the Origins of Lignocellulose Decay Capabilities.</title>
        <authorList>
            <person name="Nagy L.G."/>
            <person name="Riley R."/>
            <person name="Tritt A."/>
            <person name="Adam C."/>
            <person name="Daum C."/>
            <person name="Floudas D."/>
            <person name="Sun H."/>
            <person name="Yadav J.S."/>
            <person name="Pangilinan J."/>
            <person name="Larsson K.H."/>
            <person name="Matsuura K."/>
            <person name="Barry K."/>
            <person name="Labutti K."/>
            <person name="Kuo R."/>
            <person name="Ohm R.A."/>
            <person name="Bhattacharya S.S."/>
            <person name="Shirouzu T."/>
            <person name="Yoshinaga Y."/>
            <person name="Martin F.M."/>
            <person name="Grigoriev I.V."/>
            <person name="Hibbett D.S."/>
        </authorList>
    </citation>
    <scope>NUCLEOTIDE SEQUENCE [LARGE SCALE GENOMIC DNA]</scope>
    <source>
        <strain evidence="2 3">HHB10207 ss-3</strain>
    </source>
</reference>
<gene>
    <name evidence="2" type="ORF">SISSUDRAFT_1055676</name>
</gene>
<organism evidence="2 3">
    <name type="scientific">Sistotremastrum suecicum HHB10207 ss-3</name>
    <dbReference type="NCBI Taxonomy" id="1314776"/>
    <lineage>
        <taxon>Eukaryota</taxon>
        <taxon>Fungi</taxon>
        <taxon>Dikarya</taxon>
        <taxon>Basidiomycota</taxon>
        <taxon>Agaricomycotina</taxon>
        <taxon>Agaricomycetes</taxon>
        <taxon>Sistotremastrales</taxon>
        <taxon>Sistotremastraceae</taxon>
        <taxon>Sistotremastrum</taxon>
    </lineage>
</organism>
<keyword evidence="3" id="KW-1185">Reference proteome</keyword>
<dbReference type="EMBL" id="KV428350">
    <property type="protein sequence ID" value="KZT32330.1"/>
    <property type="molecule type" value="Genomic_DNA"/>
</dbReference>